<feature type="region of interest" description="Disordered" evidence="1">
    <location>
        <begin position="30"/>
        <end position="49"/>
    </location>
</feature>
<dbReference type="Proteomes" id="UP000054630">
    <property type="component" value="Unassembled WGS sequence"/>
</dbReference>
<evidence type="ECO:0000313" key="2">
    <source>
        <dbReference type="EMBL" id="KRX11263.1"/>
    </source>
</evidence>
<name>A0A0V0R9T1_9BILA</name>
<reference evidence="2 3" key="1">
    <citation type="submission" date="2015-01" db="EMBL/GenBank/DDBJ databases">
        <title>Evolution of Trichinella species and genotypes.</title>
        <authorList>
            <person name="Korhonen P.K."/>
            <person name="Edoardo P."/>
            <person name="Giuseppe L.R."/>
            <person name="Gasser R.B."/>
        </authorList>
    </citation>
    <scope>NUCLEOTIDE SEQUENCE [LARGE SCALE GENOMIC DNA]</scope>
    <source>
        <strain evidence="2">ISS37</strain>
    </source>
</reference>
<feature type="compositionally biased region" description="Basic residues" evidence="1">
    <location>
        <begin position="30"/>
        <end position="43"/>
    </location>
</feature>
<accession>A0A0V0R9T1</accession>
<proteinExistence type="predicted"/>
<dbReference type="EMBL" id="JYDL01002888">
    <property type="protein sequence ID" value="KRX11263.1"/>
    <property type="molecule type" value="Genomic_DNA"/>
</dbReference>
<gene>
    <name evidence="2" type="ORF">T07_469</name>
</gene>
<evidence type="ECO:0000313" key="3">
    <source>
        <dbReference type="Proteomes" id="UP000054630"/>
    </source>
</evidence>
<dbReference type="AlphaFoldDB" id="A0A0V0R9T1"/>
<organism evidence="2 3">
    <name type="scientific">Trichinella nelsoni</name>
    <dbReference type="NCBI Taxonomy" id="6336"/>
    <lineage>
        <taxon>Eukaryota</taxon>
        <taxon>Metazoa</taxon>
        <taxon>Ecdysozoa</taxon>
        <taxon>Nematoda</taxon>
        <taxon>Enoplea</taxon>
        <taxon>Dorylaimia</taxon>
        <taxon>Trichinellida</taxon>
        <taxon>Trichinellidae</taxon>
        <taxon>Trichinella</taxon>
    </lineage>
</organism>
<comment type="caution">
    <text evidence="2">The sequence shown here is derived from an EMBL/GenBank/DDBJ whole genome shotgun (WGS) entry which is preliminary data.</text>
</comment>
<feature type="non-terminal residue" evidence="2">
    <location>
        <position position="49"/>
    </location>
</feature>
<dbReference type="OrthoDB" id="10461272at2759"/>
<evidence type="ECO:0000256" key="1">
    <source>
        <dbReference type="SAM" id="MobiDB-lite"/>
    </source>
</evidence>
<protein>
    <submittedName>
        <fullName evidence="2">Uncharacterized protein</fullName>
    </submittedName>
</protein>
<sequence>MQMLLPFTNCQRCRIRQWDGYFQTHRRAMKHREKPLVSKKRSKSKEAPY</sequence>
<keyword evidence="3" id="KW-1185">Reference proteome</keyword>